<organism evidence="1 2">
    <name type="scientific">Flavobacterium erciyesense</name>
    <dbReference type="NCBI Taxonomy" id="2825842"/>
    <lineage>
        <taxon>Bacteria</taxon>
        <taxon>Pseudomonadati</taxon>
        <taxon>Bacteroidota</taxon>
        <taxon>Flavobacteriia</taxon>
        <taxon>Flavobacteriales</taxon>
        <taxon>Flavobacteriaceae</taxon>
        <taxon>Flavobacterium</taxon>
    </lineage>
</organism>
<evidence type="ECO:0008006" key="3">
    <source>
        <dbReference type="Google" id="ProtNLM"/>
    </source>
</evidence>
<sequence>MKNTKNQILVLLTLLTFLSCNNDNKRNSNKSNAPVTVEENTNLNLQKDDTKLYDTSLANKKVIDFAHISGMLDSEPTLSGEFMSKLDLNKFQIFTIKVTNKNGIEDDEKIRIIDILGYENLKGCHANEPNYNKRLSNEPDILESKNRFEFMDSSGFCVKTIDFYDNIFDKQPECTYQILSVRKFIYEKEKENIPFQLVYPERLLRLCK</sequence>
<protein>
    <recommendedName>
        <fullName evidence="3">Lipoprotein</fullName>
    </recommendedName>
</protein>
<evidence type="ECO:0000313" key="2">
    <source>
        <dbReference type="Proteomes" id="UP000679008"/>
    </source>
</evidence>
<accession>A0ABS5D4L5</accession>
<dbReference type="PROSITE" id="PS51257">
    <property type="entry name" value="PROKAR_LIPOPROTEIN"/>
    <property type="match status" value="1"/>
</dbReference>
<reference evidence="1 2" key="1">
    <citation type="submission" date="2021-04" db="EMBL/GenBank/DDBJ databases">
        <title>Description of novel Flavobacterium sp. F-328.</title>
        <authorList>
            <person name="Saticioglu I.B."/>
        </authorList>
    </citation>
    <scope>NUCLEOTIDE SEQUENCE [LARGE SCALE GENOMIC DNA]</scope>
    <source>
        <strain evidence="1 2">F-328</strain>
    </source>
</reference>
<dbReference type="RefSeq" id="WP_210790080.1">
    <property type="nucleotide sequence ID" value="NZ_JAGPXB010000008.1"/>
</dbReference>
<dbReference type="EMBL" id="JAGPXB010000008">
    <property type="protein sequence ID" value="MBQ0908970.1"/>
    <property type="molecule type" value="Genomic_DNA"/>
</dbReference>
<keyword evidence="2" id="KW-1185">Reference proteome</keyword>
<dbReference type="Proteomes" id="UP000679008">
    <property type="component" value="Unassembled WGS sequence"/>
</dbReference>
<proteinExistence type="predicted"/>
<evidence type="ECO:0000313" key="1">
    <source>
        <dbReference type="EMBL" id="MBQ0908970.1"/>
    </source>
</evidence>
<name>A0ABS5D4L5_9FLAO</name>
<comment type="caution">
    <text evidence="1">The sequence shown here is derived from an EMBL/GenBank/DDBJ whole genome shotgun (WGS) entry which is preliminary data.</text>
</comment>
<gene>
    <name evidence="1" type="ORF">KBJ98_09680</name>
</gene>